<evidence type="ECO:0000313" key="1">
    <source>
        <dbReference type="EMBL" id="CAE0139784.1"/>
    </source>
</evidence>
<proteinExistence type="predicted"/>
<reference evidence="1" key="1">
    <citation type="submission" date="2021-01" db="EMBL/GenBank/DDBJ databases">
        <authorList>
            <person name="Corre E."/>
            <person name="Pelletier E."/>
            <person name="Niang G."/>
            <person name="Scheremetjew M."/>
            <person name="Finn R."/>
            <person name="Kale V."/>
            <person name="Holt S."/>
            <person name="Cochrane G."/>
            <person name="Meng A."/>
            <person name="Brown T."/>
            <person name="Cohen L."/>
        </authorList>
    </citation>
    <scope>NUCLEOTIDE SEQUENCE</scope>
    <source>
        <strain evidence="1">RCC927</strain>
    </source>
</reference>
<sequence>MPTIKVEIAMCNVKKLDTKAYGIEKPDCTVVVGIEGTDLSFTTQTQRGLDPQFEETATFEVKDVTKDRLFGKFFMNKNTKQIGDEQFFNLDKLVAGKSTFKGIIVPGGKVDMFVTALNFGVEEKEEDVEDMGFMNTLGDDDEGGMMMSDSEEED</sequence>
<organism evidence="1">
    <name type="scientific">Prasinoderma singulare</name>
    <dbReference type="NCBI Taxonomy" id="676789"/>
    <lineage>
        <taxon>Eukaryota</taxon>
        <taxon>Viridiplantae</taxon>
        <taxon>Prasinodermophyta</taxon>
        <taxon>Prasinodermophyceae</taxon>
        <taxon>Prasinodermales</taxon>
        <taxon>Prasinodermaceae</taxon>
        <taxon>Prasinoderma</taxon>
    </lineage>
</organism>
<dbReference type="EMBL" id="HBHY01011714">
    <property type="protein sequence ID" value="CAE0139784.1"/>
    <property type="molecule type" value="Transcribed_RNA"/>
</dbReference>
<gene>
    <name evidence="1" type="ORF">PSIN1315_LOCUS7551</name>
</gene>
<protein>
    <recommendedName>
        <fullName evidence="2">C2 domain-containing protein</fullName>
    </recommendedName>
</protein>
<dbReference type="InterPro" id="IPR035892">
    <property type="entry name" value="C2_domain_sf"/>
</dbReference>
<name>A0A7S3BPK9_9VIRI</name>
<evidence type="ECO:0008006" key="2">
    <source>
        <dbReference type="Google" id="ProtNLM"/>
    </source>
</evidence>
<dbReference type="Gene3D" id="2.60.40.150">
    <property type="entry name" value="C2 domain"/>
    <property type="match status" value="1"/>
</dbReference>
<accession>A0A7S3BPK9</accession>
<dbReference type="SUPFAM" id="SSF49562">
    <property type="entry name" value="C2 domain (Calcium/lipid-binding domain, CaLB)"/>
    <property type="match status" value="1"/>
</dbReference>
<dbReference type="AlphaFoldDB" id="A0A7S3BPK9"/>